<proteinExistence type="predicted"/>
<keyword evidence="3" id="KW-1185">Reference proteome</keyword>
<protein>
    <submittedName>
        <fullName evidence="2">Uncharacterized protein</fullName>
    </submittedName>
</protein>
<dbReference type="AlphaFoldDB" id="A0A0D3JF93"/>
<feature type="region of interest" description="Disordered" evidence="1">
    <location>
        <begin position="163"/>
        <end position="194"/>
    </location>
</feature>
<dbReference type="Proteomes" id="UP000013827">
    <property type="component" value="Unassembled WGS sequence"/>
</dbReference>
<dbReference type="KEGG" id="ehx:EMIHUDRAFT_101345"/>
<evidence type="ECO:0000256" key="1">
    <source>
        <dbReference type="SAM" id="MobiDB-lite"/>
    </source>
</evidence>
<reference evidence="2" key="2">
    <citation type="submission" date="2024-10" db="UniProtKB">
        <authorList>
            <consortium name="EnsemblProtists"/>
        </authorList>
    </citation>
    <scope>IDENTIFICATION</scope>
</reference>
<evidence type="ECO:0000313" key="2">
    <source>
        <dbReference type="EnsemblProtists" id="EOD22178"/>
    </source>
</evidence>
<sequence length="219" mass="23893">MGLRPSLPPPPLCTPRERGLGMAARSPSVGGRAEKQQPAQPRLREIEALLEGVGGGDARSWLAKAEGVMSTKVAEPSRELDARVFVRVGNPRLGSVGFYRPKKMYCNEDHLNLQDIGEGTILHCRPSDPLRFELHLVFQSSKGSNVEVHLRCLRKLHYDHLLNRPRPPPEVHTASPPSAPPRQLSTSHPPMPLARAGTRTANAVAELDTVHTGAVSLNT</sequence>
<name>A0A0D3JF93_EMIH1</name>
<organism evidence="2 3">
    <name type="scientific">Emiliania huxleyi (strain CCMP1516)</name>
    <dbReference type="NCBI Taxonomy" id="280463"/>
    <lineage>
        <taxon>Eukaryota</taxon>
        <taxon>Haptista</taxon>
        <taxon>Haptophyta</taxon>
        <taxon>Prymnesiophyceae</taxon>
        <taxon>Isochrysidales</taxon>
        <taxon>Noelaerhabdaceae</taxon>
        <taxon>Emiliania</taxon>
    </lineage>
</organism>
<dbReference type="EnsemblProtists" id="EOD22178">
    <property type="protein sequence ID" value="EOD22178"/>
    <property type="gene ID" value="EMIHUDRAFT_101345"/>
</dbReference>
<dbReference type="GeneID" id="17267725"/>
<evidence type="ECO:0000313" key="3">
    <source>
        <dbReference type="Proteomes" id="UP000013827"/>
    </source>
</evidence>
<dbReference type="PaxDb" id="2903-EOD22178"/>
<feature type="compositionally biased region" description="Pro residues" evidence="1">
    <location>
        <begin position="1"/>
        <end position="13"/>
    </location>
</feature>
<dbReference type="HOGENOM" id="CLU_1263569_0_0_1"/>
<reference evidence="3" key="1">
    <citation type="journal article" date="2013" name="Nature">
        <title>Pan genome of the phytoplankton Emiliania underpins its global distribution.</title>
        <authorList>
            <person name="Read B.A."/>
            <person name="Kegel J."/>
            <person name="Klute M.J."/>
            <person name="Kuo A."/>
            <person name="Lefebvre S.C."/>
            <person name="Maumus F."/>
            <person name="Mayer C."/>
            <person name="Miller J."/>
            <person name="Monier A."/>
            <person name="Salamov A."/>
            <person name="Young J."/>
            <person name="Aguilar M."/>
            <person name="Claverie J.M."/>
            <person name="Frickenhaus S."/>
            <person name="Gonzalez K."/>
            <person name="Herman E.K."/>
            <person name="Lin Y.C."/>
            <person name="Napier J."/>
            <person name="Ogata H."/>
            <person name="Sarno A.F."/>
            <person name="Shmutz J."/>
            <person name="Schroeder D."/>
            <person name="de Vargas C."/>
            <person name="Verret F."/>
            <person name="von Dassow P."/>
            <person name="Valentin K."/>
            <person name="Van de Peer Y."/>
            <person name="Wheeler G."/>
            <person name="Dacks J.B."/>
            <person name="Delwiche C.F."/>
            <person name="Dyhrman S.T."/>
            <person name="Glockner G."/>
            <person name="John U."/>
            <person name="Richards T."/>
            <person name="Worden A.Z."/>
            <person name="Zhang X."/>
            <person name="Grigoriev I.V."/>
            <person name="Allen A.E."/>
            <person name="Bidle K."/>
            <person name="Borodovsky M."/>
            <person name="Bowler C."/>
            <person name="Brownlee C."/>
            <person name="Cock J.M."/>
            <person name="Elias M."/>
            <person name="Gladyshev V.N."/>
            <person name="Groth M."/>
            <person name="Guda C."/>
            <person name="Hadaegh A."/>
            <person name="Iglesias-Rodriguez M.D."/>
            <person name="Jenkins J."/>
            <person name="Jones B.M."/>
            <person name="Lawson T."/>
            <person name="Leese F."/>
            <person name="Lindquist E."/>
            <person name="Lobanov A."/>
            <person name="Lomsadze A."/>
            <person name="Malik S.B."/>
            <person name="Marsh M.E."/>
            <person name="Mackinder L."/>
            <person name="Mock T."/>
            <person name="Mueller-Roeber B."/>
            <person name="Pagarete A."/>
            <person name="Parker M."/>
            <person name="Probert I."/>
            <person name="Quesneville H."/>
            <person name="Raines C."/>
            <person name="Rensing S.A."/>
            <person name="Riano-Pachon D.M."/>
            <person name="Richier S."/>
            <person name="Rokitta S."/>
            <person name="Shiraiwa Y."/>
            <person name="Soanes D.M."/>
            <person name="van der Giezen M."/>
            <person name="Wahlund T.M."/>
            <person name="Williams B."/>
            <person name="Wilson W."/>
            <person name="Wolfe G."/>
            <person name="Wurch L.L."/>
        </authorList>
    </citation>
    <scope>NUCLEOTIDE SEQUENCE</scope>
</reference>
<feature type="region of interest" description="Disordered" evidence="1">
    <location>
        <begin position="1"/>
        <end position="41"/>
    </location>
</feature>
<accession>A0A0D3JF93</accession>
<dbReference type="RefSeq" id="XP_005774607.1">
    <property type="nucleotide sequence ID" value="XM_005774550.1"/>
</dbReference>